<name>A0A4Y2TIP9_ARAVE</name>
<keyword evidence="3" id="KW-1185">Reference proteome</keyword>
<reference evidence="2 3" key="1">
    <citation type="journal article" date="2019" name="Sci. Rep.">
        <title>Orb-weaving spider Araneus ventricosus genome elucidates the spidroin gene catalogue.</title>
        <authorList>
            <person name="Kono N."/>
            <person name="Nakamura H."/>
            <person name="Ohtoshi R."/>
            <person name="Moran D.A.P."/>
            <person name="Shinohara A."/>
            <person name="Yoshida Y."/>
            <person name="Fujiwara M."/>
            <person name="Mori M."/>
            <person name="Tomita M."/>
            <person name="Arakawa K."/>
        </authorList>
    </citation>
    <scope>NUCLEOTIDE SEQUENCE [LARGE SCALE GENOMIC DNA]</scope>
</reference>
<feature type="compositionally biased region" description="Basic residues" evidence="1">
    <location>
        <begin position="149"/>
        <end position="158"/>
    </location>
</feature>
<evidence type="ECO:0000313" key="3">
    <source>
        <dbReference type="Proteomes" id="UP000499080"/>
    </source>
</evidence>
<accession>A0A4Y2TIP9</accession>
<organism evidence="2 3">
    <name type="scientific">Araneus ventricosus</name>
    <name type="common">Orbweaver spider</name>
    <name type="synonym">Epeira ventricosa</name>
    <dbReference type="NCBI Taxonomy" id="182803"/>
    <lineage>
        <taxon>Eukaryota</taxon>
        <taxon>Metazoa</taxon>
        <taxon>Ecdysozoa</taxon>
        <taxon>Arthropoda</taxon>
        <taxon>Chelicerata</taxon>
        <taxon>Arachnida</taxon>
        <taxon>Araneae</taxon>
        <taxon>Araneomorphae</taxon>
        <taxon>Entelegynae</taxon>
        <taxon>Araneoidea</taxon>
        <taxon>Araneidae</taxon>
        <taxon>Araneus</taxon>
    </lineage>
</organism>
<proteinExistence type="predicted"/>
<evidence type="ECO:0000256" key="1">
    <source>
        <dbReference type="SAM" id="MobiDB-lite"/>
    </source>
</evidence>
<feature type="region of interest" description="Disordered" evidence="1">
    <location>
        <begin position="122"/>
        <end position="164"/>
    </location>
</feature>
<evidence type="ECO:0000313" key="2">
    <source>
        <dbReference type="EMBL" id="GBN99623.1"/>
    </source>
</evidence>
<gene>
    <name evidence="2" type="ORF">AVEN_79617_1</name>
</gene>
<comment type="caution">
    <text evidence="2">The sequence shown here is derived from an EMBL/GenBank/DDBJ whole genome shotgun (WGS) entry which is preliminary data.</text>
</comment>
<protein>
    <submittedName>
        <fullName evidence="2">Uncharacterized protein</fullName>
    </submittedName>
</protein>
<dbReference type="AlphaFoldDB" id="A0A4Y2TIP9"/>
<dbReference type="PANTHER" id="PTHR38681:SF1">
    <property type="entry name" value="RETROVIRUS-RELATED POL POLYPROTEIN FROM TRANSPOSON 412-LIKE PROTEIN"/>
    <property type="match status" value="1"/>
</dbReference>
<dbReference type="EMBL" id="BGPR01028451">
    <property type="protein sequence ID" value="GBN99623.1"/>
    <property type="molecule type" value="Genomic_DNA"/>
</dbReference>
<dbReference type="OrthoDB" id="6433583at2759"/>
<feature type="compositionally biased region" description="Polar residues" evidence="1">
    <location>
        <begin position="122"/>
        <end position="143"/>
    </location>
</feature>
<dbReference type="PANTHER" id="PTHR38681">
    <property type="entry name" value="RETROVIRUS-RELATED POL POLYPROTEIN FROM TRANSPOSON 412-LIKE PROTEIN-RELATED"/>
    <property type="match status" value="1"/>
</dbReference>
<sequence length="164" mass="18525">MVYGTNLRLPGEFFVGPSSKLDPETSVGKLQSYMNNLKPIKTQHPTNQKIFLHKNLKSSSHVFVRIDRVKKSLEPAYEGPFPVLTRPEKYFTVTIKGKNVNISVDRLKPAYMLKADSDNLLDASSKNSKTSESANAQTSQAQQEDNKHTTRCGRKVRTPVRFQD</sequence>
<dbReference type="Proteomes" id="UP000499080">
    <property type="component" value="Unassembled WGS sequence"/>
</dbReference>